<evidence type="ECO:0000313" key="1">
    <source>
        <dbReference type="EMBL" id="KAK9083306.1"/>
    </source>
</evidence>
<accession>A0AAP0DYD7</accession>
<proteinExistence type="predicted"/>
<comment type="caution">
    <text evidence="1">The sequence shown here is derived from an EMBL/GenBank/DDBJ whole genome shotgun (WGS) entry which is preliminary data.</text>
</comment>
<protein>
    <submittedName>
        <fullName evidence="1">Uncharacterized protein</fullName>
    </submittedName>
</protein>
<reference evidence="1 2" key="1">
    <citation type="submission" date="2024-01" db="EMBL/GenBank/DDBJ databases">
        <title>Genome assemblies of Stephania.</title>
        <authorList>
            <person name="Yang L."/>
        </authorList>
    </citation>
    <scope>NUCLEOTIDE SEQUENCE [LARGE SCALE GENOMIC DNA]</scope>
    <source>
        <strain evidence="1">JXDWG</strain>
        <tissue evidence="1">Leaf</tissue>
    </source>
</reference>
<dbReference type="Proteomes" id="UP001419268">
    <property type="component" value="Unassembled WGS sequence"/>
</dbReference>
<gene>
    <name evidence="1" type="ORF">Scep_029777</name>
</gene>
<name>A0AAP0DYD7_9MAGN</name>
<evidence type="ECO:0000313" key="2">
    <source>
        <dbReference type="Proteomes" id="UP001419268"/>
    </source>
</evidence>
<keyword evidence="2" id="KW-1185">Reference proteome</keyword>
<dbReference type="EMBL" id="JBBNAG010000013">
    <property type="protein sequence ID" value="KAK9083306.1"/>
    <property type="molecule type" value="Genomic_DNA"/>
</dbReference>
<sequence length="52" mass="5505">MHLSQFDFTLLASLASTSVTQFEDAFTVQAQASDGAPEGLSIVGDLLDCLNE</sequence>
<dbReference type="AlphaFoldDB" id="A0AAP0DYD7"/>
<organism evidence="1 2">
    <name type="scientific">Stephania cephalantha</name>
    <dbReference type="NCBI Taxonomy" id="152367"/>
    <lineage>
        <taxon>Eukaryota</taxon>
        <taxon>Viridiplantae</taxon>
        <taxon>Streptophyta</taxon>
        <taxon>Embryophyta</taxon>
        <taxon>Tracheophyta</taxon>
        <taxon>Spermatophyta</taxon>
        <taxon>Magnoliopsida</taxon>
        <taxon>Ranunculales</taxon>
        <taxon>Menispermaceae</taxon>
        <taxon>Menispermoideae</taxon>
        <taxon>Cissampelideae</taxon>
        <taxon>Stephania</taxon>
    </lineage>
</organism>